<dbReference type="InterPro" id="IPR051010">
    <property type="entry name" value="BCAA_transport"/>
</dbReference>
<protein>
    <submittedName>
        <fullName evidence="5">ABC transporter substrate-binding protein</fullName>
    </submittedName>
</protein>
<dbReference type="AlphaFoldDB" id="A0A1J4N0L7"/>
<dbReference type="Gene3D" id="3.40.50.2300">
    <property type="match status" value="3"/>
</dbReference>
<dbReference type="PANTHER" id="PTHR30483">
    <property type="entry name" value="LEUCINE-SPECIFIC-BINDING PROTEIN"/>
    <property type="match status" value="1"/>
</dbReference>
<dbReference type="SUPFAM" id="SSF53822">
    <property type="entry name" value="Periplasmic binding protein-like I"/>
    <property type="match status" value="1"/>
</dbReference>
<feature type="domain" description="Leucine-binding protein" evidence="4">
    <location>
        <begin position="43"/>
        <end position="382"/>
    </location>
</feature>
<dbReference type="CDD" id="cd06337">
    <property type="entry name" value="PBP1_ABC_ligand_binding-like"/>
    <property type="match status" value="1"/>
</dbReference>
<dbReference type="OrthoDB" id="6753945at2"/>
<dbReference type="InterPro" id="IPR028082">
    <property type="entry name" value="Peripla_BP_I"/>
</dbReference>
<evidence type="ECO:0000256" key="3">
    <source>
        <dbReference type="SAM" id="SignalP"/>
    </source>
</evidence>
<keyword evidence="2 3" id="KW-0732">Signal</keyword>
<dbReference type="EMBL" id="JZDQ02000050">
    <property type="protein sequence ID" value="OIJ23937.1"/>
    <property type="molecule type" value="Genomic_DNA"/>
</dbReference>
<feature type="chain" id="PRO_5039188911" evidence="3">
    <location>
        <begin position="30"/>
        <end position="430"/>
    </location>
</feature>
<comment type="caution">
    <text evidence="5">The sequence shown here is derived from an EMBL/GenBank/DDBJ whole genome shotgun (WGS) entry which is preliminary data.</text>
</comment>
<dbReference type="STRING" id="1844.UG56_025345"/>
<dbReference type="PANTHER" id="PTHR30483:SF6">
    <property type="entry name" value="PERIPLASMIC BINDING PROTEIN OF ABC TRANSPORTER FOR NATURAL AMINO ACIDS"/>
    <property type="match status" value="1"/>
</dbReference>
<evidence type="ECO:0000259" key="4">
    <source>
        <dbReference type="Pfam" id="PF13458"/>
    </source>
</evidence>
<organism evidence="5 6">
    <name type="scientific">Nocardioides luteus</name>
    <dbReference type="NCBI Taxonomy" id="1844"/>
    <lineage>
        <taxon>Bacteria</taxon>
        <taxon>Bacillati</taxon>
        <taxon>Actinomycetota</taxon>
        <taxon>Actinomycetes</taxon>
        <taxon>Propionibacteriales</taxon>
        <taxon>Nocardioidaceae</taxon>
        <taxon>Nocardioides</taxon>
    </lineage>
</organism>
<feature type="signal peptide" evidence="3">
    <location>
        <begin position="1"/>
        <end position="29"/>
    </location>
</feature>
<evidence type="ECO:0000256" key="2">
    <source>
        <dbReference type="ARBA" id="ARBA00022729"/>
    </source>
</evidence>
<name>A0A1J4N0L7_9ACTN</name>
<dbReference type="PROSITE" id="PS51257">
    <property type="entry name" value="PROKAR_LIPOPROTEIN"/>
    <property type="match status" value="1"/>
</dbReference>
<evidence type="ECO:0000256" key="1">
    <source>
        <dbReference type="ARBA" id="ARBA00010062"/>
    </source>
</evidence>
<dbReference type="Pfam" id="PF13458">
    <property type="entry name" value="Peripla_BP_6"/>
    <property type="match status" value="1"/>
</dbReference>
<keyword evidence="6" id="KW-1185">Reference proteome</keyword>
<evidence type="ECO:0000313" key="6">
    <source>
        <dbReference type="Proteomes" id="UP000033772"/>
    </source>
</evidence>
<sequence length="430" mass="45037">MRNGLTTGRGLSMAAAGVAAMALTLTACGSGGIGNEGGGGEDTLTIGFVSTETGSSAPFGEANSFVVDEMEAYFKDHPVKVGDKELDVEIVVRDAQSDTTKAGAVAGDLINKDGADIIVASSTPDIVNPVSEQCEANSIPCITTVAPWQPFAIRSGDKPADLKYSYHFFWGLEDVATVYQGIWSKVENNGKAGGLFPKDPDGEAWGANFPALTEASGVKIDNPGNYPNGTKDFSAQISAYKGHDVLVGVPIPPDFTTFWQQAKQQGYNPKVATIGKALLFPSSVEALGPIAHNLSTEVWWTPTAPYKSSLTGQSAQELADAYEEKTGKQWTQPLGFAHALFEVATAAVTEAGSTDADAITKALSGLEVSTVVGDVAWGKDKNVPPYVAKTSLAGGQWRQVEGGKHPFELVVVENSLAPDVPLGGEPEALK</sequence>
<dbReference type="Proteomes" id="UP000033772">
    <property type="component" value="Unassembled WGS sequence"/>
</dbReference>
<evidence type="ECO:0000313" key="5">
    <source>
        <dbReference type="EMBL" id="OIJ23937.1"/>
    </source>
</evidence>
<dbReference type="InterPro" id="IPR028081">
    <property type="entry name" value="Leu-bd"/>
</dbReference>
<gene>
    <name evidence="5" type="ORF">UG56_025345</name>
</gene>
<proteinExistence type="inferred from homology"/>
<accession>A0A1J4N0L7</accession>
<dbReference type="RefSeq" id="WP_052693626.1">
    <property type="nucleotide sequence ID" value="NZ_JZDQ02000050.1"/>
</dbReference>
<reference evidence="5" key="1">
    <citation type="submission" date="2016-10" db="EMBL/GenBank/DDBJ databases">
        <title>Draft Genome Sequence of Nocardioides luteus Strain BAFB, an Alkane-Degrading Bacterium Isolated from JP-7 Polluted Soil.</title>
        <authorList>
            <person name="Brown L."/>
            <person name="Ruiz O.N."/>
            <person name="Gunasekera T."/>
        </authorList>
    </citation>
    <scope>NUCLEOTIDE SEQUENCE [LARGE SCALE GENOMIC DNA]</scope>
    <source>
        <strain evidence="5">BAFB</strain>
    </source>
</reference>
<comment type="similarity">
    <text evidence="1">Belongs to the leucine-binding protein family.</text>
</comment>